<proteinExistence type="predicted"/>
<reference evidence="1 2" key="1">
    <citation type="submission" date="2020-05" db="EMBL/GenBank/DDBJ databases">
        <title>Genomic Encyclopedia of Type Strains, Phase IV (KMG-V): Genome sequencing to study the core and pangenomes of soil and plant-associated prokaryotes.</title>
        <authorList>
            <person name="Whitman W."/>
        </authorList>
    </citation>
    <scope>NUCLEOTIDE SEQUENCE [LARGE SCALE GENOMIC DNA]</scope>
    <source>
        <strain evidence="1 2">9A</strain>
    </source>
</reference>
<accession>A0ABX2FQ72</accession>
<organism evidence="1 2">
    <name type="scientific">Hymenobacter caeli</name>
    <dbReference type="NCBI Taxonomy" id="2735894"/>
    <lineage>
        <taxon>Bacteria</taxon>
        <taxon>Pseudomonadati</taxon>
        <taxon>Bacteroidota</taxon>
        <taxon>Cytophagia</taxon>
        <taxon>Cytophagales</taxon>
        <taxon>Hymenobacteraceae</taxon>
        <taxon>Hymenobacter</taxon>
    </lineage>
</organism>
<keyword evidence="2" id="KW-1185">Reference proteome</keyword>
<evidence type="ECO:0000313" key="1">
    <source>
        <dbReference type="EMBL" id="NRT18575.1"/>
    </source>
</evidence>
<dbReference type="Proteomes" id="UP000779507">
    <property type="component" value="Unassembled WGS sequence"/>
</dbReference>
<evidence type="ECO:0000313" key="2">
    <source>
        <dbReference type="Proteomes" id="UP000779507"/>
    </source>
</evidence>
<comment type="caution">
    <text evidence="1">The sequence shown here is derived from an EMBL/GenBank/DDBJ whole genome shotgun (WGS) entry which is preliminary data.</text>
</comment>
<gene>
    <name evidence="1" type="ORF">HNP98_001396</name>
</gene>
<name>A0ABX2FQ72_9BACT</name>
<dbReference type="RefSeq" id="WP_173809330.1">
    <property type="nucleotide sequence ID" value="NZ_JABSNP010000005.1"/>
</dbReference>
<dbReference type="Pfam" id="PF25857">
    <property type="entry name" value="DUF7957"/>
    <property type="match status" value="1"/>
</dbReference>
<sequence length="122" mass="13903">MDLPSTFVDGTQVIFSSGNTIDFQSRILKILQLEQVIVIIPLRQPPQLDGNNVFAFTQQGDFLWRIEAANFISDTLPECQFVDAKVSTQVGRSDQLLLYNWCERMLRVNPFTGEVLKIVPTR</sequence>
<protein>
    <submittedName>
        <fullName evidence="1">Uncharacterized protein</fullName>
    </submittedName>
</protein>
<dbReference type="EMBL" id="JABSNP010000005">
    <property type="protein sequence ID" value="NRT18575.1"/>
    <property type="molecule type" value="Genomic_DNA"/>
</dbReference>
<dbReference type="InterPro" id="IPR058263">
    <property type="entry name" value="DUF7957"/>
</dbReference>